<dbReference type="Gene3D" id="3.40.630.30">
    <property type="match status" value="1"/>
</dbReference>
<gene>
    <name evidence="4" type="ORF">ABLG96_14525</name>
</gene>
<dbReference type="AlphaFoldDB" id="A0AAU8DJS7"/>
<dbReference type="RefSeq" id="WP_353648075.1">
    <property type="nucleotide sequence ID" value="NZ_CP159218.1"/>
</dbReference>
<evidence type="ECO:0000256" key="2">
    <source>
        <dbReference type="ARBA" id="ARBA00023315"/>
    </source>
</evidence>
<dbReference type="GO" id="GO:0016747">
    <property type="term" value="F:acyltransferase activity, transferring groups other than amino-acyl groups"/>
    <property type="evidence" value="ECO:0007669"/>
    <property type="project" value="InterPro"/>
</dbReference>
<dbReference type="EMBL" id="CP159218">
    <property type="protein sequence ID" value="XCG62460.1"/>
    <property type="molecule type" value="Genomic_DNA"/>
</dbReference>
<dbReference type="InterPro" id="IPR000182">
    <property type="entry name" value="GNAT_dom"/>
</dbReference>
<protein>
    <submittedName>
        <fullName evidence="4">GNAT family N-acetyltransferase</fullName>
    </submittedName>
</protein>
<keyword evidence="2" id="KW-0012">Acyltransferase</keyword>
<evidence type="ECO:0000256" key="1">
    <source>
        <dbReference type="ARBA" id="ARBA00022679"/>
    </source>
</evidence>
<name>A0AAU8DJS7_9ACTN</name>
<proteinExistence type="predicted"/>
<dbReference type="PROSITE" id="PS51186">
    <property type="entry name" value="GNAT"/>
    <property type="match status" value="1"/>
</dbReference>
<sequence>MAELQPGPESVAAVDIRVDDPRRPDVLDLLTEHLQDMFATSPAESVHALDPDALVHPAITFLSARRNGELLGIGALKQLSAELAEIKSMRTRAAARGSGVAQDVVRRLLATAREAGICRVSLETGTQDYFAPARRLYERLGFTPCGPFGEYADDPHSAFLTIELTPDRP</sequence>
<evidence type="ECO:0000259" key="3">
    <source>
        <dbReference type="PROSITE" id="PS51186"/>
    </source>
</evidence>
<feature type="domain" description="N-acetyltransferase" evidence="3">
    <location>
        <begin position="14"/>
        <end position="169"/>
    </location>
</feature>
<dbReference type="SUPFAM" id="SSF55729">
    <property type="entry name" value="Acyl-CoA N-acyltransferases (Nat)"/>
    <property type="match status" value="1"/>
</dbReference>
<accession>A0AAU8DJS7</accession>
<dbReference type="PANTHER" id="PTHR43877:SF5">
    <property type="entry name" value="BLL8307 PROTEIN"/>
    <property type="match status" value="1"/>
</dbReference>
<organism evidence="4">
    <name type="scientific">Nakamurella sp. A5-74</name>
    <dbReference type="NCBI Taxonomy" id="3158264"/>
    <lineage>
        <taxon>Bacteria</taxon>
        <taxon>Bacillati</taxon>
        <taxon>Actinomycetota</taxon>
        <taxon>Actinomycetes</taxon>
        <taxon>Nakamurellales</taxon>
        <taxon>Nakamurellaceae</taxon>
        <taxon>Nakamurella</taxon>
    </lineage>
</organism>
<evidence type="ECO:0000313" key="4">
    <source>
        <dbReference type="EMBL" id="XCG62460.1"/>
    </source>
</evidence>
<reference evidence="4" key="1">
    <citation type="submission" date="2024-05" db="EMBL/GenBank/DDBJ databases">
        <authorList>
            <person name="Cai S.Y."/>
            <person name="Jin L.M."/>
            <person name="Li H.R."/>
        </authorList>
    </citation>
    <scope>NUCLEOTIDE SEQUENCE</scope>
    <source>
        <strain evidence="4">A5-74</strain>
    </source>
</reference>
<dbReference type="Pfam" id="PF00583">
    <property type="entry name" value="Acetyltransf_1"/>
    <property type="match status" value="1"/>
</dbReference>
<dbReference type="InterPro" id="IPR050832">
    <property type="entry name" value="Bact_Acetyltransf"/>
</dbReference>
<dbReference type="InterPro" id="IPR016181">
    <property type="entry name" value="Acyl_CoA_acyltransferase"/>
</dbReference>
<dbReference type="PANTHER" id="PTHR43877">
    <property type="entry name" value="AMINOALKYLPHOSPHONATE N-ACETYLTRANSFERASE-RELATED-RELATED"/>
    <property type="match status" value="1"/>
</dbReference>
<keyword evidence="1" id="KW-0808">Transferase</keyword>
<dbReference type="CDD" id="cd04301">
    <property type="entry name" value="NAT_SF"/>
    <property type="match status" value="1"/>
</dbReference>